<protein>
    <submittedName>
        <fullName evidence="5">Uncharacterized protein</fullName>
    </submittedName>
</protein>
<dbReference type="RefSeq" id="XP_072807470.1">
    <property type="nucleotide sequence ID" value="XM_072951369.1"/>
</dbReference>
<gene>
    <name evidence="5" type="primary">LOC107035216</name>
</gene>
<proteinExistence type="predicted"/>
<feature type="compositionally biased region" description="Basic and acidic residues" evidence="3">
    <location>
        <begin position="303"/>
        <end position="338"/>
    </location>
</feature>
<reference evidence="5" key="1">
    <citation type="submission" date="2025-08" db="UniProtKB">
        <authorList>
            <consortium name="RefSeq"/>
        </authorList>
    </citation>
    <scope>IDENTIFICATION</scope>
</reference>
<feature type="compositionally biased region" description="Polar residues" evidence="3">
    <location>
        <begin position="171"/>
        <end position="182"/>
    </location>
</feature>
<sequence>MEVMEMVWSHVLGCTGYEITNILHTFVLVFHPGSDVYELLWKLILLAASWGVSSFLLFIWRTVFAVKPPVCQVNLKQMTEQIKNLENENRELAENISAWVQKTNNAKKCLKEAIRQKMLSEKSLKFKENLKTIERVDERLNDIIQIAQAKLQAVRDAKSPHLPGVSKTRSEGSMQQAVTTEDCSLEESKKKMQDHHAASGSLKEREEDSFQEEVKKVRVLDNEISRQRTMDTEGKVDMNGCELVGKQRLLASEEKAKLAEEETREYKIKLEECHVQMREAEITWRHQVALAEKKAQDSSLRAQELERDNSDLRRDNSDLRRDNSDLRRDNSDQRREVAHLKQRLDAICRRRQAEEYMRQEPTPEGPYRLHPPLRASGPGGTSVRNGTAFPAHEGEEAQATPWAGGPQPFPGPVCVACPACGPSSPSWAPAPVPPWCPVPPRPPPPAAPLGGMSVHHFAEEGGGESSSEEEGATEPELKKPEDATGTVETAPWELTDHTTPTSSAGAHGAYYTPAHAGPGAAPMWPDSAWPPAAAQATPWAGGPQPFPGPVCVACPACGPSSPSWAPAPVPPWCPVPPRPPPPAAPLGGMSVHHFAEEGGGESSSEEEGATEPELKKPEDATGTVETAPWELTDHTTPTSSAGAHGAYYTPAHAGPGAAPMWPDSAWPPAAAQATPWAGGPQPFPGPVCVACPACGPSSPSWAPAPVPPWCPVPPRPPPPAAPLGGMSVHHFAEEGGGESSSEEEGATEPELKKPEDATGTVETAPWELTDHTTPTSSAGAHGAYYTPAHAGPGAAPMWPDSAWPPAAAQATPWAGGPQPFPGPVCVACPACGPSSPSWAPAPVPPWCPVPPRPPPPAAPLGGMSVHHFAEEGGGESSSEEEGATEPELKKPEDATGTVETAPWELTDHTTPTSSAGAHGAYYTPAHAGPGAAPMWPDSAWPPAAAQATPWAGGPQPFPGPVCVACPACGPSSPSWAPAPVPPWCPVPPRPPPPAAPLGGMSVHHFAEEGGGESSSEEEGATEPELKKPEDATGTVETAPWELTDHTTPTSSAGAHGAYYTPAHAGPGAAPMWPDSAWPPAAAQATPWAGGPQPFPGPVCVACPACGPSSPSWAPAPVPPWCPVPPRPPPPAAPLGGMSVHHFAEEGGGESSSEEEGATEPELKKPEDATGTVETAPWELTDHTTPTSSAGAHGAYYTPAHAGPGAAPMWPDSAWPPAAAQATPWAGGPQPFPGPVCVACPACGPSSPSWAPAPVPPWCPVPPRPPPPAAPLGGMSVHHFAEEGGGESSSEEEGATEPELKKPEDATGTVETAPWELTDHTTPTSSAGAHGAYYTPAHAGPGAAPMWPDSAWPPAAAQATPWAGGPQPFPGPVCVACPACGPSSPSWAPAPVPPWCPVPPRPPPPAAPLGGMSVHHFAEEGGGESSSEEEGATEPELKKPEDATGTVETAPWELTDHTTPTSSAGAHGAYYTPAHAGPGAAPMWPDSAWPPAAAQATPWAGGPQPFPGPVCVACPACGPSSPSWAPAPVPPWCPVPPRPPPPAAPLGGMSVHHFAEEGGGESSSEEEGATEPELKKPEDATGTVETAPWELTDHTTPTSSAGAHGAYYTPAHAGPGAAPMWPDSAWPPAAAQATPWAGGPQPFPGPVCVACPACGPSSPSWAPAPVPPWCPVPPRPPPPAAPLGGMSVHHFAEEGGGESSSEEEGATEPELKKPEDATGTVETAPWELTDHTTPTSSAGAHGAYYTPAHAGPGAAPMWPDSAWPPAAAQATPWAGGPQPFPGPVCVACPACGPSSPSWAPAPVPPWCPVPPRPPPPAAPLGGMSVHHFAEEGGGESSSEEEGATEPELKKPEDATGTVETAPWELTDHTTPTSSAGAHGAYYTPAHAGPGAAPMWPDSAWPPAAAQATPWAGGPQPFPGPVCVACPACGPSSPSWAPAPVPPWCPVPPRPPPPAAPLGGMSVHHFAEEGGGESSSEEEGATEPELKKPEDATGTVETAPWELTDHTTPTSSAGAHGAYYTPAHAGPGAAPMWPDSAWPPAAAQATPWAGGPQPFPGPVCVACPACGPSSPSWAPAPVPPWCPVPPRPPPPAAPLGGMSVHHFAEEGGGESSSEEEGATEPELKKPEDATGTVETAPWELTDHTTPTSSAGAHGAYYTPAHAGPGAAPMWPDSAWPPAAAQATPWAGGPQPFPGPVCVACPACGPSSPSWAPAPVPPWCPVPPRPPPPAAPLGGMSVHHFAEEGGGESSSEEEGATEPELKKPEDATGTVETAPWELTDHTTPTSSAGAHGAYYTPGHSEFQTSRCLSRTTWCTLPPGTPITDCQMLFITATPTSLVASVVSVTGTNYFARLLTLRWAGRHHCQGEGVGYRKSPLHSAPAVPGAHGALLPGGGGSQPCSSSGVQAGPQTGQGSSERLPDNTPPRAHLHPLQSSQTDVQRAGCQKGKLELLGTTVHRKNFFFIREASVPLLRPFK</sequence>
<evidence type="ECO:0000256" key="2">
    <source>
        <dbReference type="SAM" id="Coils"/>
    </source>
</evidence>
<keyword evidence="1 2" id="KW-0175">Coiled coil</keyword>
<evidence type="ECO:0000313" key="4">
    <source>
        <dbReference type="Proteomes" id="UP001652581"/>
    </source>
</evidence>
<feature type="region of interest" description="Disordered" evidence="3">
    <location>
        <begin position="1543"/>
        <end position="1585"/>
    </location>
</feature>
<feature type="region of interest" description="Disordered" evidence="3">
    <location>
        <begin position="2379"/>
        <end position="2437"/>
    </location>
</feature>
<feature type="region of interest" description="Disordered" evidence="3">
    <location>
        <begin position="721"/>
        <end position="763"/>
    </location>
</feature>
<dbReference type="PANTHER" id="PTHR23158">
    <property type="entry name" value="MELANOMA INHIBITORY ACTIVITY-RELATED"/>
    <property type="match status" value="1"/>
</dbReference>
<feature type="region of interest" description="Disordered" evidence="3">
    <location>
        <begin position="447"/>
        <end position="506"/>
    </location>
</feature>
<feature type="region of interest" description="Disordered" evidence="3">
    <location>
        <begin position="858"/>
        <end position="900"/>
    </location>
</feature>
<dbReference type="PANTHER" id="PTHR23158:SF54">
    <property type="entry name" value="TRANSPORT AND GOLGI ORGANIZATION PROTEIN 1 HOMOLOG"/>
    <property type="match status" value="1"/>
</dbReference>
<evidence type="ECO:0000313" key="5">
    <source>
        <dbReference type="RefSeq" id="XP_072807470.1"/>
    </source>
</evidence>
<feature type="region of interest" description="Disordered" evidence="3">
    <location>
        <begin position="995"/>
        <end position="1037"/>
    </location>
</feature>
<feature type="region of interest" description="Disordered" evidence="3">
    <location>
        <begin position="155"/>
        <end position="208"/>
    </location>
</feature>
<accession>A0ABM5CFP1</accession>
<dbReference type="InterPro" id="IPR051500">
    <property type="entry name" value="cTAGE_MIA/OTOR"/>
</dbReference>
<feature type="region of interest" description="Disordered" evidence="3">
    <location>
        <begin position="1132"/>
        <end position="1174"/>
    </location>
</feature>
<evidence type="ECO:0000256" key="1">
    <source>
        <dbReference type="ARBA" id="ARBA00023054"/>
    </source>
</evidence>
<organism evidence="4 5">
    <name type="scientific">Vicugna pacos</name>
    <name type="common">Alpaca</name>
    <name type="synonym">Lama pacos</name>
    <dbReference type="NCBI Taxonomy" id="30538"/>
    <lineage>
        <taxon>Eukaryota</taxon>
        <taxon>Metazoa</taxon>
        <taxon>Chordata</taxon>
        <taxon>Craniata</taxon>
        <taxon>Vertebrata</taxon>
        <taxon>Euteleostomi</taxon>
        <taxon>Mammalia</taxon>
        <taxon>Eutheria</taxon>
        <taxon>Laurasiatheria</taxon>
        <taxon>Artiodactyla</taxon>
        <taxon>Tylopoda</taxon>
        <taxon>Camelidae</taxon>
        <taxon>Vicugna</taxon>
    </lineage>
</organism>
<feature type="compositionally biased region" description="Basic and acidic residues" evidence="3">
    <location>
        <begin position="186"/>
        <end position="208"/>
    </location>
</feature>
<keyword evidence="4" id="KW-1185">Reference proteome</keyword>
<feature type="region of interest" description="Disordered" evidence="3">
    <location>
        <begin position="1680"/>
        <end position="1722"/>
    </location>
</feature>
<dbReference type="Proteomes" id="UP001652581">
    <property type="component" value="Chromosome 28"/>
</dbReference>
<feature type="region of interest" description="Disordered" evidence="3">
    <location>
        <begin position="1269"/>
        <end position="1311"/>
    </location>
</feature>
<feature type="region of interest" description="Disordered" evidence="3">
    <location>
        <begin position="293"/>
        <end position="338"/>
    </location>
</feature>
<feature type="region of interest" description="Disordered" evidence="3">
    <location>
        <begin position="1954"/>
        <end position="1996"/>
    </location>
</feature>
<feature type="region of interest" description="Disordered" evidence="3">
    <location>
        <begin position="584"/>
        <end position="626"/>
    </location>
</feature>
<feature type="region of interest" description="Disordered" evidence="3">
    <location>
        <begin position="2228"/>
        <end position="2268"/>
    </location>
</feature>
<dbReference type="GeneID" id="107035216"/>
<feature type="coiled-coil region" evidence="2">
    <location>
        <begin position="75"/>
        <end position="102"/>
    </location>
</feature>
<feature type="region of interest" description="Disordered" evidence="3">
    <location>
        <begin position="1817"/>
        <end position="1859"/>
    </location>
</feature>
<name>A0ABM5CFP1_VICPA</name>
<feature type="region of interest" description="Disordered" evidence="3">
    <location>
        <begin position="1406"/>
        <end position="1448"/>
    </location>
</feature>
<feature type="region of interest" description="Disordered" evidence="3">
    <location>
        <begin position="2091"/>
        <end position="2133"/>
    </location>
</feature>
<evidence type="ECO:0000256" key="3">
    <source>
        <dbReference type="SAM" id="MobiDB-lite"/>
    </source>
</evidence>